<evidence type="ECO:0000313" key="3">
    <source>
        <dbReference type="Proteomes" id="UP000016936"/>
    </source>
</evidence>
<keyword evidence="3" id="KW-1185">Reference proteome</keyword>
<sequence>MNVATSRDDRNETYTSETSNIEDLPASPVAPRVTNDPKKQGVGILTRGDTKSLIESMDISRNVEFTRPDGFLNKKQSVPHQHVMEAGHPGERENNGGTTSLQNDLSLYTREPSSGERSSHSFNIPSRSSEPATSTSPKHGKESKSSSSINQEEYPIDPYPPSSPAVQVAAVSPLSEATTALRTEEPPIARRVRFLILQQIDSHSVVGETPNPTLSQQNPDSTSSRTQSHPPVYSPSPRDHITCSSTTRRRESGMSDGEPTSHAAWYGHAAPTSVPLTGVQGDAATRLPSRYRRSSSDNDIDTAFPPITQLASSATQPTPSVQPRCAFTPLPFQLRRLPRRQQVGSISE</sequence>
<protein>
    <submittedName>
        <fullName evidence="2">Uncharacterized protein</fullName>
    </submittedName>
</protein>
<organism evidence="2 3">
    <name type="scientific">Cochliobolus heterostrophus (strain C5 / ATCC 48332 / race O)</name>
    <name type="common">Southern corn leaf blight fungus</name>
    <name type="synonym">Bipolaris maydis</name>
    <dbReference type="NCBI Taxonomy" id="701091"/>
    <lineage>
        <taxon>Eukaryota</taxon>
        <taxon>Fungi</taxon>
        <taxon>Dikarya</taxon>
        <taxon>Ascomycota</taxon>
        <taxon>Pezizomycotina</taxon>
        <taxon>Dothideomycetes</taxon>
        <taxon>Pleosporomycetidae</taxon>
        <taxon>Pleosporales</taxon>
        <taxon>Pleosporineae</taxon>
        <taxon>Pleosporaceae</taxon>
        <taxon>Bipolaris</taxon>
    </lineage>
</organism>
<dbReference type="HOGENOM" id="CLU_796946_0_0_1"/>
<name>M2VAM2_COCH5</name>
<accession>M2VAM2</accession>
<reference evidence="3" key="2">
    <citation type="journal article" date="2013" name="PLoS Genet.">
        <title>Comparative genome structure, secondary metabolite, and effector coding capacity across Cochliobolus pathogens.</title>
        <authorList>
            <person name="Condon B.J."/>
            <person name="Leng Y."/>
            <person name="Wu D."/>
            <person name="Bushley K.E."/>
            <person name="Ohm R.A."/>
            <person name="Otillar R."/>
            <person name="Martin J."/>
            <person name="Schackwitz W."/>
            <person name="Grimwood J."/>
            <person name="MohdZainudin N."/>
            <person name="Xue C."/>
            <person name="Wang R."/>
            <person name="Manning V.A."/>
            <person name="Dhillon B."/>
            <person name="Tu Z.J."/>
            <person name="Steffenson B.J."/>
            <person name="Salamov A."/>
            <person name="Sun H."/>
            <person name="Lowry S."/>
            <person name="LaButti K."/>
            <person name="Han J."/>
            <person name="Copeland A."/>
            <person name="Lindquist E."/>
            <person name="Barry K."/>
            <person name="Schmutz J."/>
            <person name="Baker S.E."/>
            <person name="Ciuffetti L.M."/>
            <person name="Grigoriev I.V."/>
            <person name="Zhong S."/>
            <person name="Turgeon B.G."/>
        </authorList>
    </citation>
    <scope>NUCLEOTIDE SEQUENCE [LARGE SCALE GENOMIC DNA]</scope>
    <source>
        <strain evidence="3">C5 / ATCC 48332 / race O</strain>
    </source>
</reference>
<feature type="region of interest" description="Disordered" evidence="1">
    <location>
        <begin position="285"/>
        <end position="304"/>
    </location>
</feature>
<dbReference type="AlphaFoldDB" id="M2VAM2"/>
<feature type="compositionally biased region" description="Polar residues" evidence="1">
    <location>
        <begin position="95"/>
        <end position="112"/>
    </location>
</feature>
<feature type="compositionally biased region" description="Basic and acidic residues" evidence="1">
    <location>
        <begin position="1"/>
        <end position="12"/>
    </location>
</feature>
<feature type="region of interest" description="Disordered" evidence="1">
    <location>
        <begin position="1"/>
        <end position="167"/>
    </location>
</feature>
<feature type="compositionally biased region" description="Polar residues" evidence="1">
    <location>
        <begin position="120"/>
        <end position="137"/>
    </location>
</feature>
<feature type="region of interest" description="Disordered" evidence="1">
    <location>
        <begin position="205"/>
        <end position="265"/>
    </location>
</feature>
<feature type="compositionally biased region" description="Basic and acidic residues" evidence="1">
    <location>
        <begin position="82"/>
        <end position="94"/>
    </location>
</feature>
<feature type="compositionally biased region" description="Polar residues" evidence="1">
    <location>
        <begin position="210"/>
        <end position="229"/>
    </location>
</feature>
<evidence type="ECO:0000313" key="2">
    <source>
        <dbReference type="EMBL" id="EMD96748.1"/>
    </source>
</evidence>
<reference evidence="2 3" key="1">
    <citation type="journal article" date="2012" name="PLoS Pathog.">
        <title>Diverse lifestyles and strategies of plant pathogenesis encoded in the genomes of eighteen Dothideomycetes fungi.</title>
        <authorList>
            <person name="Ohm R.A."/>
            <person name="Feau N."/>
            <person name="Henrissat B."/>
            <person name="Schoch C.L."/>
            <person name="Horwitz B.A."/>
            <person name="Barry K.W."/>
            <person name="Condon B.J."/>
            <person name="Copeland A.C."/>
            <person name="Dhillon B."/>
            <person name="Glaser F."/>
            <person name="Hesse C.N."/>
            <person name="Kosti I."/>
            <person name="LaButti K."/>
            <person name="Lindquist E.A."/>
            <person name="Lucas S."/>
            <person name="Salamov A.A."/>
            <person name="Bradshaw R.E."/>
            <person name="Ciuffetti L."/>
            <person name="Hamelin R.C."/>
            <person name="Kema G.H.J."/>
            <person name="Lawrence C."/>
            <person name="Scott J.A."/>
            <person name="Spatafora J.W."/>
            <person name="Turgeon B.G."/>
            <person name="de Wit P.J.G.M."/>
            <person name="Zhong S."/>
            <person name="Goodwin S.B."/>
            <person name="Grigoriev I.V."/>
        </authorList>
    </citation>
    <scope>NUCLEOTIDE SEQUENCE [LARGE SCALE GENOMIC DNA]</scope>
    <source>
        <strain evidence="3">C5 / ATCC 48332 / race O</strain>
    </source>
</reference>
<evidence type="ECO:0000256" key="1">
    <source>
        <dbReference type="SAM" id="MobiDB-lite"/>
    </source>
</evidence>
<dbReference type="Proteomes" id="UP000016936">
    <property type="component" value="Unassembled WGS sequence"/>
</dbReference>
<gene>
    <name evidence="2" type="ORF">COCHEDRAFT_1199620</name>
</gene>
<dbReference type="EMBL" id="KB445569">
    <property type="protein sequence ID" value="EMD96748.1"/>
    <property type="molecule type" value="Genomic_DNA"/>
</dbReference>
<proteinExistence type="predicted"/>